<organism evidence="2 3">
    <name type="scientific">Phycicoccus sonneratiae</name>
    <dbReference type="NCBI Taxonomy" id="2807628"/>
    <lineage>
        <taxon>Bacteria</taxon>
        <taxon>Bacillati</taxon>
        <taxon>Actinomycetota</taxon>
        <taxon>Actinomycetes</taxon>
        <taxon>Micrococcales</taxon>
        <taxon>Intrasporangiaceae</taxon>
        <taxon>Phycicoccus</taxon>
    </lineage>
</organism>
<sequence>MTTEHVSVSKIRRGFATATHEDRVAYLSDLRENWQRAESAFGRRLFLGLVVVAVGSLLLVDDVGQVTVLGVTLSELTTVRYLVPVILAYLAVETATTVATIDLYGEAHAELFKMTFPEQHGQHLGDLLTPANAILWSSPGLSWFESHGRIAGYSNGMGIFWLVRAMAGLVLSPVLVGAYVVGLLADGVDVGGVISTVASLALLTVAAVQTVAWVRGRMQEV</sequence>
<keyword evidence="1" id="KW-1133">Transmembrane helix</keyword>
<proteinExistence type="predicted"/>
<feature type="transmembrane region" description="Helical" evidence="1">
    <location>
        <begin position="45"/>
        <end position="61"/>
    </location>
</feature>
<protein>
    <submittedName>
        <fullName evidence="2">Uncharacterized protein</fullName>
    </submittedName>
</protein>
<dbReference type="Proteomes" id="UP001430172">
    <property type="component" value="Unassembled WGS sequence"/>
</dbReference>
<dbReference type="RefSeq" id="WP_204130180.1">
    <property type="nucleotide sequence ID" value="NZ_JAFDVD010000006.1"/>
</dbReference>
<feature type="transmembrane region" description="Helical" evidence="1">
    <location>
        <begin position="81"/>
        <end position="104"/>
    </location>
</feature>
<evidence type="ECO:0000313" key="2">
    <source>
        <dbReference type="EMBL" id="MBM6399684.1"/>
    </source>
</evidence>
<feature type="transmembrane region" description="Helical" evidence="1">
    <location>
        <begin position="193"/>
        <end position="214"/>
    </location>
</feature>
<reference evidence="2" key="1">
    <citation type="submission" date="2021-02" db="EMBL/GenBank/DDBJ databases">
        <title>Phycicoccus sp. MQZ13P-5T, whole genome shotgun sequence.</title>
        <authorList>
            <person name="Tuo L."/>
        </authorList>
    </citation>
    <scope>NUCLEOTIDE SEQUENCE</scope>
    <source>
        <strain evidence="2">MQZ13P-5</strain>
    </source>
</reference>
<keyword evidence="3" id="KW-1185">Reference proteome</keyword>
<dbReference type="EMBL" id="JAFDVD010000006">
    <property type="protein sequence ID" value="MBM6399684.1"/>
    <property type="molecule type" value="Genomic_DNA"/>
</dbReference>
<feature type="transmembrane region" description="Helical" evidence="1">
    <location>
        <begin position="159"/>
        <end position="181"/>
    </location>
</feature>
<keyword evidence="1" id="KW-0812">Transmembrane</keyword>
<name>A0ABS2CKU2_9MICO</name>
<evidence type="ECO:0000256" key="1">
    <source>
        <dbReference type="SAM" id="Phobius"/>
    </source>
</evidence>
<accession>A0ABS2CKU2</accession>
<evidence type="ECO:0000313" key="3">
    <source>
        <dbReference type="Proteomes" id="UP001430172"/>
    </source>
</evidence>
<keyword evidence="1" id="KW-0472">Membrane</keyword>
<comment type="caution">
    <text evidence="2">The sequence shown here is derived from an EMBL/GenBank/DDBJ whole genome shotgun (WGS) entry which is preliminary data.</text>
</comment>
<gene>
    <name evidence="2" type="ORF">JQN70_04720</name>
</gene>